<reference evidence="2" key="1">
    <citation type="journal article" date="2016" name="Insect Biochem. Mol. Biol.">
        <title>Multifaceted biological insights from a draft genome sequence of the tobacco hornworm moth, Manduca sexta.</title>
        <authorList>
            <person name="Kanost M.R."/>
            <person name="Arrese E.L."/>
            <person name="Cao X."/>
            <person name="Chen Y.R."/>
            <person name="Chellapilla S."/>
            <person name="Goldsmith M.R."/>
            <person name="Grosse-Wilde E."/>
            <person name="Heckel D.G."/>
            <person name="Herndon N."/>
            <person name="Jiang H."/>
            <person name="Papanicolaou A."/>
            <person name="Qu J."/>
            <person name="Soulages J.L."/>
            <person name="Vogel H."/>
            <person name="Walters J."/>
            <person name="Waterhouse R.M."/>
            <person name="Ahn S.J."/>
            <person name="Almeida F.C."/>
            <person name="An C."/>
            <person name="Aqrawi P."/>
            <person name="Bretschneider A."/>
            <person name="Bryant W.B."/>
            <person name="Bucks S."/>
            <person name="Chao H."/>
            <person name="Chevignon G."/>
            <person name="Christen J.M."/>
            <person name="Clarke D.F."/>
            <person name="Dittmer N.T."/>
            <person name="Ferguson L.C.F."/>
            <person name="Garavelou S."/>
            <person name="Gordon K.H.J."/>
            <person name="Gunaratna R.T."/>
            <person name="Han Y."/>
            <person name="Hauser F."/>
            <person name="He Y."/>
            <person name="Heidel-Fischer H."/>
            <person name="Hirsh A."/>
            <person name="Hu Y."/>
            <person name="Jiang H."/>
            <person name="Kalra D."/>
            <person name="Klinner C."/>
            <person name="Konig C."/>
            <person name="Kovar C."/>
            <person name="Kroll A.R."/>
            <person name="Kuwar S.S."/>
            <person name="Lee S.L."/>
            <person name="Lehman R."/>
            <person name="Li K."/>
            <person name="Li Z."/>
            <person name="Liang H."/>
            <person name="Lovelace S."/>
            <person name="Lu Z."/>
            <person name="Mansfield J.H."/>
            <person name="McCulloch K.J."/>
            <person name="Mathew T."/>
            <person name="Morton B."/>
            <person name="Muzny D.M."/>
            <person name="Neunemann D."/>
            <person name="Ongeri F."/>
            <person name="Pauchet Y."/>
            <person name="Pu L.L."/>
            <person name="Pyrousis I."/>
            <person name="Rao X.J."/>
            <person name="Redding A."/>
            <person name="Roesel C."/>
            <person name="Sanchez-Gracia A."/>
            <person name="Schaack S."/>
            <person name="Shukla A."/>
            <person name="Tetreau G."/>
            <person name="Wang Y."/>
            <person name="Xiong G.H."/>
            <person name="Traut W."/>
            <person name="Walsh T.K."/>
            <person name="Worley K.C."/>
            <person name="Wu D."/>
            <person name="Wu W."/>
            <person name="Wu Y.Q."/>
            <person name="Zhang X."/>
            <person name="Zou Z."/>
            <person name="Zucker H."/>
            <person name="Briscoe A.D."/>
            <person name="Burmester T."/>
            <person name="Clem R.J."/>
            <person name="Feyereisen R."/>
            <person name="Grimmelikhuijzen C.J.P."/>
            <person name="Hamodrakas S.J."/>
            <person name="Hansson B.S."/>
            <person name="Huguet E."/>
            <person name="Jermiin L.S."/>
            <person name="Lan Q."/>
            <person name="Lehman H.K."/>
            <person name="Lorenzen M."/>
            <person name="Merzendorfer H."/>
            <person name="Michalopoulos I."/>
            <person name="Morton D.B."/>
            <person name="Muthukrishnan S."/>
            <person name="Oakeshott J.G."/>
            <person name="Palmer W."/>
            <person name="Park Y."/>
            <person name="Passarelli A.L."/>
            <person name="Rozas J."/>
            <person name="Schwartz L.M."/>
            <person name="Smith W."/>
            <person name="Southgate A."/>
            <person name="Vilcinskas A."/>
            <person name="Vogt R."/>
            <person name="Wang P."/>
            <person name="Werren J."/>
            <person name="Yu X.Q."/>
            <person name="Zhou J.J."/>
            <person name="Brown S.J."/>
            <person name="Scherer S.E."/>
            <person name="Richards S."/>
            <person name="Blissard G.W."/>
        </authorList>
    </citation>
    <scope>NUCLEOTIDE SEQUENCE</scope>
</reference>
<sequence length="286" mass="33027">MSKSDKDTASGERQEMASKSSKKLNIMGNIKTMSLKGNLSTKWKRRYQSFVIFMKATAIFDEPDDRKVAVLLHFIGNECLNILITFNLNTENVKFSQLVEKFEQYFVPKRNITYECYKFFTTKQKVDESLEDSLTRLINKSKSCEFGSLQDRIIKDIFITNMHETFHHVREKLLLEDLSLEKARNLAKSIVSAKTHAEEFKESSSNVFYQCQSSTKPQSRASSKSRARSQSQDRTKCTKCGQVHKYMCPARYAKCRKCKIRGHYEACCKSKSVKLIHVAKSENVQS</sequence>
<dbReference type="PANTHER" id="PTHR33198:SF20">
    <property type="entry name" value="RETROTRANSPOSON GAG DOMAIN-CONTAINING PROTEIN"/>
    <property type="match status" value="1"/>
</dbReference>
<proteinExistence type="predicted"/>
<accession>A0A921YXP0</accession>
<dbReference type="AlphaFoldDB" id="A0A921YXP0"/>
<gene>
    <name evidence="2" type="ORF">O3G_MSEX004675</name>
</gene>
<dbReference type="EMBL" id="JH668338">
    <property type="protein sequence ID" value="KAG6446890.1"/>
    <property type="molecule type" value="Genomic_DNA"/>
</dbReference>
<comment type="caution">
    <text evidence="2">The sequence shown here is derived from an EMBL/GenBank/DDBJ whole genome shotgun (WGS) entry which is preliminary data.</text>
</comment>
<organism evidence="2 3">
    <name type="scientific">Manduca sexta</name>
    <name type="common">Tobacco hawkmoth</name>
    <name type="synonym">Tobacco hornworm</name>
    <dbReference type="NCBI Taxonomy" id="7130"/>
    <lineage>
        <taxon>Eukaryota</taxon>
        <taxon>Metazoa</taxon>
        <taxon>Ecdysozoa</taxon>
        <taxon>Arthropoda</taxon>
        <taxon>Hexapoda</taxon>
        <taxon>Insecta</taxon>
        <taxon>Pterygota</taxon>
        <taxon>Neoptera</taxon>
        <taxon>Endopterygota</taxon>
        <taxon>Lepidoptera</taxon>
        <taxon>Glossata</taxon>
        <taxon>Ditrysia</taxon>
        <taxon>Bombycoidea</taxon>
        <taxon>Sphingidae</taxon>
        <taxon>Sphinginae</taxon>
        <taxon>Sphingini</taxon>
        <taxon>Manduca</taxon>
    </lineage>
</organism>
<evidence type="ECO:0000313" key="2">
    <source>
        <dbReference type="EMBL" id="KAG6446890.1"/>
    </source>
</evidence>
<name>A0A921YXP0_MANSE</name>
<dbReference type="Proteomes" id="UP000791440">
    <property type="component" value="Unassembled WGS sequence"/>
</dbReference>
<keyword evidence="3" id="KW-1185">Reference proteome</keyword>
<feature type="region of interest" description="Disordered" evidence="1">
    <location>
        <begin position="1"/>
        <end position="21"/>
    </location>
</feature>
<reference evidence="2" key="2">
    <citation type="submission" date="2020-12" db="EMBL/GenBank/DDBJ databases">
        <authorList>
            <person name="Kanost M."/>
        </authorList>
    </citation>
    <scope>NUCLEOTIDE SEQUENCE</scope>
</reference>
<dbReference type="PANTHER" id="PTHR33198">
    <property type="entry name" value="ANK_REP_REGION DOMAIN-CONTAINING PROTEIN-RELATED"/>
    <property type="match status" value="1"/>
</dbReference>
<evidence type="ECO:0000256" key="1">
    <source>
        <dbReference type="SAM" id="MobiDB-lite"/>
    </source>
</evidence>
<feature type="compositionally biased region" description="Basic and acidic residues" evidence="1">
    <location>
        <begin position="1"/>
        <end position="16"/>
    </location>
</feature>
<evidence type="ECO:0000313" key="3">
    <source>
        <dbReference type="Proteomes" id="UP000791440"/>
    </source>
</evidence>
<protein>
    <submittedName>
        <fullName evidence="2">Uncharacterized protein</fullName>
    </submittedName>
</protein>